<accession>A0A158FM69</accession>
<name>A0A158FM69_CABCO</name>
<feature type="transmembrane region" description="Helical" evidence="1">
    <location>
        <begin position="29"/>
        <end position="49"/>
    </location>
</feature>
<evidence type="ECO:0000256" key="1">
    <source>
        <dbReference type="SAM" id="Phobius"/>
    </source>
</evidence>
<gene>
    <name evidence="2" type="ORF">AWB70_01075</name>
</gene>
<dbReference type="EMBL" id="FCNY02000002">
    <property type="protein sequence ID" value="SAL20902.1"/>
    <property type="molecule type" value="Genomic_DNA"/>
</dbReference>
<protein>
    <submittedName>
        <fullName evidence="2">Uncharacterized protein</fullName>
    </submittedName>
</protein>
<evidence type="ECO:0000313" key="2">
    <source>
        <dbReference type="EMBL" id="SAL20902.1"/>
    </source>
</evidence>
<dbReference type="Proteomes" id="UP000054740">
    <property type="component" value="Unassembled WGS sequence"/>
</dbReference>
<dbReference type="AlphaFoldDB" id="A0A158FM69"/>
<reference evidence="3" key="1">
    <citation type="submission" date="2016-01" db="EMBL/GenBank/DDBJ databases">
        <authorList>
            <person name="Peeters C."/>
        </authorList>
    </citation>
    <scope>NUCLEOTIDE SEQUENCE [LARGE SCALE GENOMIC DNA]</scope>
</reference>
<keyword evidence="1" id="KW-1133">Transmembrane helix</keyword>
<evidence type="ECO:0000313" key="3">
    <source>
        <dbReference type="Proteomes" id="UP000054740"/>
    </source>
</evidence>
<organism evidence="2 3">
    <name type="scientific">Caballeronia cordobensis</name>
    <name type="common">Burkholderia cordobensis</name>
    <dbReference type="NCBI Taxonomy" id="1353886"/>
    <lineage>
        <taxon>Bacteria</taxon>
        <taxon>Pseudomonadati</taxon>
        <taxon>Pseudomonadota</taxon>
        <taxon>Betaproteobacteria</taxon>
        <taxon>Burkholderiales</taxon>
        <taxon>Burkholderiaceae</taxon>
        <taxon>Caballeronia</taxon>
    </lineage>
</organism>
<keyword evidence="1" id="KW-0812">Transmembrane</keyword>
<dbReference type="RefSeq" id="WP_053567941.1">
    <property type="nucleotide sequence ID" value="NZ_FCNY02000002.1"/>
</dbReference>
<sequence>MKRTEKFALGSAAAGVVAGIALHQWADFLPTWCSVVLGVFVAAGLYKALIEQAANESIVDSKSINQK</sequence>
<keyword evidence="3" id="KW-1185">Reference proteome</keyword>
<proteinExistence type="predicted"/>
<keyword evidence="1" id="KW-0472">Membrane</keyword>